<evidence type="ECO:0000313" key="3">
    <source>
        <dbReference type="EMBL" id="MBT2134708.1"/>
    </source>
</evidence>
<comment type="caution">
    <text evidence="3">The sequence shown here is derived from an EMBL/GenBank/DDBJ whole genome shotgun (WGS) entry which is preliminary data.</text>
</comment>
<dbReference type="EMBL" id="JAHFVK010000002">
    <property type="protein sequence ID" value="MBT2134708.1"/>
    <property type="molecule type" value="Genomic_DNA"/>
</dbReference>
<dbReference type="Pfam" id="PF14559">
    <property type="entry name" value="TPR_19"/>
    <property type="match status" value="1"/>
</dbReference>
<gene>
    <name evidence="3" type="ORF">KK137_10215</name>
</gene>
<keyword evidence="4" id="KW-1185">Reference proteome</keyword>
<sequence>MATPDRPEPGERSGAFDMALAEAEGSLTTDPSRAAAKARALLLSWPQNPAAHRLLAKALERMGQPSEARNAKAMAVTLSRHVPAIGEAHRAVLAGQPAAAIETLQSHLARHPDDPVALLVQGEALARTGRLSAAVSSFEAALAFMPEYREARIALVRAHYQRFDPRAALDGLALLLEPETRDVALLRWQAALLAEVGDHERAEAVHRRLLEIAPNDPAVLVGFGDLQRTLGQTSEAERAYRKALVAAPGLGAPWWSLTTLLGGQLDSADRTALKAAFDEARNPADRLYLAFAEGTVADKAGDHERAFALLSEANRLRRAQLSYDGNAFARRMEDLEANLDRSFFADREDWGDLSDAPIFIVGMPRSGSTLVEQILAGHSQVTAGGEMPIVTSLLREAAASAGLDPERDIVELLGTLTASDCTRLGADYLKRARDRCGRARARFTDKLPHNWAELAFIHLILPNARIVDIRRNALDCCVSNFALLFQPGHPASYDLIEIADYYLTYVRAMEWCGKVMPEVIQLVRYEALVEDAEGETRALLEFLGLEFESGCLELGTEGRVIATASAEQARRPINRSSLDGWKRFDPWLGGLKEALAPLHRDRGHGNERHLPIGRN</sequence>
<dbReference type="Pfam" id="PF13432">
    <property type="entry name" value="TPR_16"/>
    <property type="match status" value="2"/>
</dbReference>
<dbReference type="Gene3D" id="3.40.50.300">
    <property type="entry name" value="P-loop containing nucleotide triphosphate hydrolases"/>
    <property type="match status" value="1"/>
</dbReference>
<feature type="repeat" description="TPR" evidence="2">
    <location>
        <begin position="115"/>
        <end position="148"/>
    </location>
</feature>
<dbReference type="Pfam" id="PF13469">
    <property type="entry name" value="Sulfotransfer_3"/>
    <property type="match status" value="1"/>
</dbReference>
<dbReference type="Gene3D" id="1.25.40.10">
    <property type="entry name" value="Tetratricopeptide repeat domain"/>
    <property type="match status" value="2"/>
</dbReference>
<dbReference type="PANTHER" id="PTHR12788:SF10">
    <property type="entry name" value="PROTEIN-TYROSINE SULFOTRANSFERASE"/>
    <property type="match status" value="1"/>
</dbReference>
<dbReference type="InterPro" id="IPR026634">
    <property type="entry name" value="TPST-like"/>
</dbReference>
<dbReference type="PROSITE" id="PS50005">
    <property type="entry name" value="TPR"/>
    <property type="match status" value="1"/>
</dbReference>
<evidence type="ECO:0000256" key="2">
    <source>
        <dbReference type="PROSITE-ProRule" id="PRU00339"/>
    </source>
</evidence>
<evidence type="ECO:0000256" key="1">
    <source>
        <dbReference type="ARBA" id="ARBA00022679"/>
    </source>
</evidence>
<reference evidence="3 4" key="1">
    <citation type="submission" date="2021-05" db="EMBL/GenBank/DDBJ databases">
        <title>Croceibacterium sp. LX-88 genome sequence.</title>
        <authorList>
            <person name="Luo X."/>
        </authorList>
    </citation>
    <scope>NUCLEOTIDE SEQUENCE [LARGE SCALE GENOMIC DNA]</scope>
    <source>
        <strain evidence="3 4">LX-88</strain>
    </source>
</reference>
<name>A0ABS5W4M6_9SPHN</name>
<keyword evidence="1" id="KW-0808">Transferase</keyword>
<organism evidence="3 4">
    <name type="scientific">Croceibacterium selenioxidans</name>
    <dbReference type="NCBI Taxonomy" id="2838833"/>
    <lineage>
        <taxon>Bacteria</taxon>
        <taxon>Pseudomonadati</taxon>
        <taxon>Pseudomonadota</taxon>
        <taxon>Alphaproteobacteria</taxon>
        <taxon>Sphingomonadales</taxon>
        <taxon>Erythrobacteraceae</taxon>
        <taxon>Croceibacterium</taxon>
    </lineage>
</organism>
<dbReference type="SUPFAM" id="SSF48452">
    <property type="entry name" value="TPR-like"/>
    <property type="match status" value="2"/>
</dbReference>
<dbReference type="InterPro" id="IPR027417">
    <property type="entry name" value="P-loop_NTPase"/>
</dbReference>
<protein>
    <submittedName>
        <fullName evidence="3">Sulfotransferase</fullName>
    </submittedName>
</protein>
<proteinExistence type="predicted"/>
<dbReference type="SUPFAM" id="SSF52540">
    <property type="entry name" value="P-loop containing nucleoside triphosphate hydrolases"/>
    <property type="match status" value="1"/>
</dbReference>
<evidence type="ECO:0000313" key="4">
    <source>
        <dbReference type="Proteomes" id="UP000811255"/>
    </source>
</evidence>
<dbReference type="SMART" id="SM00028">
    <property type="entry name" value="TPR"/>
    <property type="match status" value="4"/>
</dbReference>
<dbReference type="PANTHER" id="PTHR12788">
    <property type="entry name" value="PROTEIN-TYROSINE SULFOTRANSFERASE 2"/>
    <property type="match status" value="1"/>
</dbReference>
<accession>A0ABS5W4M6</accession>
<dbReference type="Proteomes" id="UP000811255">
    <property type="component" value="Unassembled WGS sequence"/>
</dbReference>
<dbReference type="InterPro" id="IPR019734">
    <property type="entry name" value="TPR_rpt"/>
</dbReference>
<dbReference type="RefSeq" id="WP_214536335.1">
    <property type="nucleotide sequence ID" value="NZ_JAHFVK010000002.1"/>
</dbReference>
<keyword evidence="2" id="KW-0802">TPR repeat</keyword>
<dbReference type="InterPro" id="IPR011990">
    <property type="entry name" value="TPR-like_helical_dom_sf"/>
</dbReference>